<dbReference type="PRINTS" id="PR00338">
    <property type="entry name" value="NUSGTNSCPFCT"/>
</dbReference>
<keyword evidence="1 5" id="KW-0806">Transcription termination</keyword>
<dbReference type="Gene3D" id="2.30.30.30">
    <property type="match status" value="1"/>
</dbReference>
<proteinExistence type="inferred from homology"/>
<dbReference type="InterPro" id="IPR047050">
    <property type="entry name" value="NGN"/>
</dbReference>
<keyword evidence="3 5" id="KW-0805">Transcription regulation</keyword>
<evidence type="ECO:0000256" key="6">
    <source>
        <dbReference type="NCBIfam" id="TIGR00922"/>
    </source>
</evidence>
<dbReference type="SUPFAM" id="SSF50104">
    <property type="entry name" value="Translation proteins SH3-like domain"/>
    <property type="match status" value="1"/>
</dbReference>
<reference evidence="10 11" key="1">
    <citation type="journal article" date="2015" name="Nature">
        <title>rRNA introns, odd ribosomes, and small enigmatic genomes across a large radiation of phyla.</title>
        <authorList>
            <person name="Brown C.T."/>
            <person name="Hug L.A."/>
            <person name="Thomas B.C."/>
            <person name="Sharon I."/>
            <person name="Castelle C.J."/>
            <person name="Singh A."/>
            <person name="Wilkins M.J."/>
            <person name="Williams K.H."/>
            <person name="Banfield J.F."/>
        </authorList>
    </citation>
    <scope>NUCLEOTIDE SEQUENCE [LARGE SCALE GENOMIC DNA]</scope>
</reference>
<dbReference type="Proteomes" id="UP000034067">
    <property type="component" value="Unassembled WGS sequence"/>
</dbReference>
<sequence>MPKQQAAQEKHWYVIHTYSGYEDAVARNLKQRIESLDMGDKIFSVLVPKEKKIKIKHGKRKVVEERIYPGYVLVEMIVTDDSWYVVRNTPRVTGFIGSGTMPIPISEEEIAALQKRMGIEEPKYKIDVAVGDAVKITDGPFKDFDGKISEVDEDRGKVWFQCSAAKLPLNWTFCKLKRFNAIPIYRDANIRMHANDTNKCQY</sequence>
<evidence type="ECO:0000256" key="5">
    <source>
        <dbReference type="HAMAP-Rule" id="MF_00948"/>
    </source>
</evidence>
<organism evidence="10 11">
    <name type="scientific">Candidatus Azambacteria bacterium GW2011_GWB1_46_27</name>
    <dbReference type="NCBI Taxonomy" id="1618617"/>
    <lineage>
        <taxon>Bacteria</taxon>
        <taxon>Candidatus Azamiibacteriota</taxon>
    </lineage>
</organism>
<keyword evidence="2 5" id="KW-0889">Transcription antitermination</keyword>
<dbReference type="SMART" id="SM00738">
    <property type="entry name" value="NGN"/>
    <property type="match status" value="1"/>
</dbReference>
<protein>
    <recommendedName>
        <fullName evidence="5 6">Transcription termination/antitermination protein NusG</fullName>
    </recommendedName>
</protein>
<dbReference type="SUPFAM" id="SSF82679">
    <property type="entry name" value="N-utilization substance G protein NusG, N-terminal domain"/>
    <property type="match status" value="1"/>
</dbReference>
<feature type="domain" description="NusG-like N-terminal" evidence="8">
    <location>
        <begin position="9"/>
        <end position="117"/>
    </location>
</feature>
<comment type="function">
    <text evidence="5 7">Participates in transcription elongation, termination and antitermination.</text>
</comment>
<dbReference type="GO" id="GO:0006354">
    <property type="term" value="P:DNA-templated transcription elongation"/>
    <property type="evidence" value="ECO:0007669"/>
    <property type="project" value="UniProtKB-UniRule"/>
</dbReference>
<evidence type="ECO:0000313" key="11">
    <source>
        <dbReference type="Proteomes" id="UP000034067"/>
    </source>
</evidence>
<evidence type="ECO:0000256" key="4">
    <source>
        <dbReference type="ARBA" id="ARBA00023163"/>
    </source>
</evidence>
<dbReference type="PANTHER" id="PTHR30265:SF2">
    <property type="entry name" value="TRANSCRIPTION TERMINATION_ANTITERMINATION PROTEIN NUSG"/>
    <property type="match status" value="1"/>
</dbReference>
<dbReference type="HAMAP" id="MF_00948">
    <property type="entry name" value="NusG"/>
    <property type="match status" value="1"/>
</dbReference>
<keyword evidence="4 5" id="KW-0804">Transcription</keyword>
<evidence type="ECO:0000259" key="9">
    <source>
        <dbReference type="SMART" id="SM00739"/>
    </source>
</evidence>
<dbReference type="SMART" id="SM00739">
    <property type="entry name" value="KOW"/>
    <property type="match status" value="1"/>
</dbReference>
<evidence type="ECO:0000256" key="1">
    <source>
        <dbReference type="ARBA" id="ARBA00022472"/>
    </source>
</evidence>
<dbReference type="InterPro" id="IPR006645">
    <property type="entry name" value="NGN-like_dom"/>
</dbReference>
<dbReference type="InterPro" id="IPR043425">
    <property type="entry name" value="NusG-like"/>
</dbReference>
<dbReference type="AlphaFoldDB" id="A0A0G1PTZ7"/>
<dbReference type="InterPro" id="IPR008991">
    <property type="entry name" value="Translation_prot_SH3-like_sf"/>
</dbReference>
<evidence type="ECO:0000256" key="2">
    <source>
        <dbReference type="ARBA" id="ARBA00022814"/>
    </source>
</evidence>
<feature type="domain" description="KOW" evidence="9">
    <location>
        <begin position="127"/>
        <end position="154"/>
    </location>
</feature>
<dbReference type="Pfam" id="PF02357">
    <property type="entry name" value="NusG"/>
    <property type="match status" value="1"/>
</dbReference>
<comment type="caution">
    <text evidence="10">The sequence shown here is derived from an EMBL/GenBank/DDBJ whole genome shotgun (WGS) entry which is preliminary data.</text>
</comment>
<comment type="similarity">
    <text evidence="5 7">Belongs to the NusG family.</text>
</comment>
<evidence type="ECO:0000259" key="8">
    <source>
        <dbReference type="SMART" id="SM00738"/>
    </source>
</evidence>
<dbReference type="GO" id="GO:0032784">
    <property type="term" value="P:regulation of DNA-templated transcription elongation"/>
    <property type="evidence" value="ECO:0007669"/>
    <property type="project" value="InterPro"/>
</dbReference>
<dbReference type="FunFam" id="3.30.70.940:FF:000002">
    <property type="entry name" value="Transcription termination/antitermination protein NusG"/>
    <property type="match status" value="1"/>
</dbReference>
<evidence type="ECO:0000256" key="7">
    <source>
        <dbReference type="RuleBase" id="RU000538"/>
    </source>
</evidence>
<accession>A0A0G1PTZ7</accession>
<dbReference type="InterPro" id="IPR005824">
    <property type="entry name" value="KOW"/>
</dbReference>
<dbReference type="GO" id="GO:0006353">
    <property type="term" value="P:DNA-templated transcription termination"/>
    <property type="evidence" value="ECO:0007669"/>
    <property type="project" value="UniProtKB-UniRule"/>
</dbReference>
<dbReference type="InterPro" id="IPR001062">
    <property type="entry name" value="Transcrpt_antiterm_NusG"/>
</dbReference>
<dbReference type="InterPro" id="IPR036735">
    <property type="entry name" value="NGN_dom_sf"/>
</dbReference>
<dbReference type="NCBIfam" id="TIGR00922">
    <property type="entry name" value="nusG"/>
    <property type="match status" value="1"/>
</dbReference>
<dbReference type="EMBL" id="LCMJ01000008">
    <property type="protein sequence ID" value="KKU36281.1"/>
    <property type="molecule type" value="Genomic_DNA"/>
</dbReference>
<name>A0A0G1PTZ7_9BACT</name>
<dbReference type="PATRIC" id="fig|1618617.3.peg.127"/>
<evidence type="ECO:0000256" key="3">
    <source>
        <dbReference type="ARBA" id="ARBA00023015"/>
    </source>
</evidence>
<dbReference type="GO" id="GO:0031564">
    <property type="term" value="P:transcription antitermination"/>
    <property type="evidence" value="ECO:0007669"/>
    <property type="project" value="UniProtKB-UniRule"/>
</dbReference>
<dbReference type="CDD" id="cd09891">
    <property type="entry name" value="NGN_Bact_1"/>
    <property type="match status" value="1"/>
</dbReference>
<dbReference type="PANTHER" id="PTHR30265">
    <property type="entry name" value="RHO-INTERACTING TRANSCRIPTION TERMINATION FACTOR NUSG"/>
    <property type="match status" value="1"/>
</dbReference>
<dbReference type="Pfam" id="PF00467">
    <property type="entry name" value="KOW"/>
    <property type="match status" value="1"/>
</dbReference>
<dbReference type="GO" id="GO:0005829">
    <property type="term" value="C:cytosol"/>
    <property type="evidence" value="ECO:0007669"/>
    <property type="project" value="TreeGrafter"/>
</dbReference>
<gene>
    <name evidence="5" type="primary">nusG</name>
    <name evidence="10" type="ORF">UX48_C0008G0003</name>
</gene>
<evidence type="ECO:0000313" key="10">
    <source>
        <dbReference type="EMBL" id="KKU36281.1"/>
    </source>
</evidence>
<dbReference type="CDD" id="cd06091">
    <property type="entry name" value="KOW_NusG"/>
    <property type="match status" value="1"/>
</dbReference>
<dbReference type="Gene3D" id="3.30.70.940">
    <property type="entry name" value="NusG, N-terminal domain"/>
    <property type="match status" value="1"/>
</dbReference>
<dbReference type="InterPro" id="IPR014722">
    <property type="entry name" value="Rib_uL2_dom2"/>
</dbReference>